<protein>
    <submittedName>
        <fullName evidence="2">Uncharacterized protein</fullName>
    </submittedName>
</protein>
<evidence type="ECO:0000313" key="3">
    <source>
        <dbReference type="Proteomes" id="UP001227543"/>
    </source>
</evidence>
<keyword evidence="3" id="KW-1185">Reference proteome</keyword>
<sequence>MRKICCTKMHSIILEHLQTGIPLIRTLHGTRRHIVVCLCSSRQHDRLPLAAGKIVERRPGRPSTYERRGESKGCERQAVPAGMRATVTDSEREGLRSTVNPVEGLKRDKGVSFCDRSETASAPAQPLAQPPRPRWTCSSLDPIQRVTTTSQRRWVGFRHAVQDSSVPLSEAEQLFRMAYRGSLSTAMCHCQRLDMANDPRNGEDGTLRYAIG</sequence>
<feature type="compositionally biased region" description="Basic and acidic residues" evidence="1">
    <location>
        <begin position="58"/>
        <end position="75"/>
    </location>
</feature>
<feature type="region of interest" description="Disordered" evidence="1">
    <location>
        <begin position="58"/>
        <end position="95"/>
    </location>
</feature>
<comment type="caution">
    <text evidence="2">The sequence shown here is derived from an EMBL/GenBank/DDBJ whole genome shotgun (WGS) entry which is preliminary data.</text>
</comment>
<dbReference type="RefSeq" id="XP_060383255.1">
    <property type="nucleotide sequence ID" value="XM_060522065.1"/>
</dbReference>
<gene>
    <name evidence="2" type="ORF">CTAM01_06035</name>
</gene>
<accession>A0ABQ9RCV4</accession>
<dbReference type="EMBL" id="MLFU01000016">
    <property type="protein sequence ID" value="KAK1501310.1"/>
    <property type="molecule type" value="Genomic_DNA"/>
</dbReference>
<proteinExistence type="predicted"/>
<dbReference type="Proteomes" id="UP001227543">
    <property type="component" value="Unassembled WGS sequence"/>
</dbReference>
<reference evidence="2 3" key="1">
    <citation type="submission" date="2016-10" db="EMBL/GenBank/DDBJ databases">
        <title>The genome sequence of Colletotrichum fioriniae PJ7.</title>
        <authorList>
            <person name="Baroncelli R."/>
        </authorList>
    </citation>
    <scope>NUCLEOTIDE SEQUENCE [LARGE SCALE GENOMIC DNA]</scope>
    <source>
        <strain evidence="2 3">Tom-12</strain>
    </source>
</reference>
<name>A0ABQ9RCV4_9PEZI</name>
<organism evidence="2 3">
    <name type="scientific">Colletotrichum tamarilloi</name>
    <dbReference type="NCBI Taxonomy" id="1209934"/>
    <lineage>
        <taxon>Eukaryota</taxon>
        <taxon>Fungi</taxon>
        <taxon>Dikarya</taxon>
        <taxon>Ascomycota</taxon>
        <taxon>Pezizomycotina</taxon>
        <taxon>Sordariomycetes</taxon>
        <taxon>Hypocreomycetidae</taxon>
        <taxon>Glomerellales</taxon>
        <taxon>Glomerellaceae</taxon>
        <taxon>Colletotrichum</taxon>
        <taxon>Colletotrichum acutatum species complex</taxon>
    </lineage>
</organism>
<evidence type="ECO:0000313" key="2">
    <source>
        <dbReference type="EMBL" id="KAK1501310.1"/>
    </source>
</evidence>
<dbReference type="GeneID" id="85406303"/>
<evidence type="ECO:0000256" key="1">
    <source>
        <dbReference type="SAM" id="MobiDB-lite"/>
    </source>
</evidence>